<dbReference type="PANTHER" id="PTHR45453:SF1">
    <property type="entry name" value="PHOSPHATE REGULON SENSOR PROTEIN PHOR"/>
    <property type="match status" value="1"/>
</dbReference>
<dbReference type="EMBL" id="JQEC01000040">
    <property type="protein sequence ID" value="KGJ91686.1"/>
    <property type="molecule type" value="Genomic_DNA"/>
</dbReference>
<dbReference type="PRINTS" id="PR00344">
    <property type="entry name" value="BCTRLSENSOR"/>
</dbReference>
<evidence type="ECO:0000259" key="9">
    <source>
        <dbReference type="PROSITE" id="PS50109"/>
    </source>
</evidence>
<dbReference type="AlphaFoldDB" id="A0A099KMK1"/>
<feature type="transmembrane region" description="Helical" evidence="7">
    <location>
        <begin position="448"/>
        <end position="465"/>
    </location>
</feature>
<dbReference type="GO" id="GO:0004721">
    <property type="term" value="F:phosphoprotein phosphatase activity"/>
    <property type="evidence" value="ECO:0007669"/>
    <property type="project" value="TreeGrafter"/>
</dbReference>
<dbReference type="GO" id="GO:0000155">
    <property type="term" value="F:phosphorelay sensor kinase activity"/>
    <property type="evidence" value="ECO:0007669"/>
    <property type="project" value="InterPro"/>
</dbReference>
<dbReference type="InterPro" id="IPR050351">
    <property type="entry name" value="BphY/WalK/GraS-like"/>
</dbReference>
<name>A0A099KMK1_COLPS</name>
<dbReference type="SMART" id="SM00388">
    <property type="entry name" value="HisKA"/>
    <property type="match status" value="1"/>
</dbReference>
<dbReference type="GO" id="GO:0016036">
    <property type="term" value="P:cellular response to phosphate starvation"/>
    <property type="evidence" value="ECO:0007669"/>
    <property type="project" value="TreeGrafter"/>
</dbReference>
<keyword evidence="3" id="KW-0597">Phosphoprotein</keyword>
<dbReference type="Gene3D" id="1.10.287.130">
    <property type="match status" value="1"/>
</dbReference>
<protein>
    <recommendedName>
        <fullName evidence="2">histidine kinase</fullName>
        <ecNumber evidence="2">2.7.13.3</ecNumber>
    </recommendedName>
</protein>
<dbReference type="SUPFAM" id="SSF55874">
    <property type="entry name" value="ATPase domain of HSP90 chaperone/DNA topoisomerase II/histidine kinase"/>
    <property type="match status" value="1"/>
</dbReference>
<dbReference type="Gene3D" id="1.25.40.10">
    <property type="entry name" value="Tetratricopeptide repeat domain"/>
    <property type="match status" value="4"/>
</dbReference>
<dbReference type="InterPro" id="IPR003661">
    <property type="entry name" value="HisK_dim/P_dom"/>
</dbReference>
<dbReference type="Pfam" id="PF13181">
    <property type="entry name" value="TPR_8"/>
    <property type="match status" value="1"/>
</dbReference>
<keyword evidence="7" id="KW-1133">Transmembrane helix</keyword>
<dbReference type="InterPro" id="IPR003594">
    <property type="entry name" value="HATPase_dom"/>
</dbReference>
<dbReference type="PATRIC" id="fig|28229.3.peg.2887"/>
<evidence type="ECO:0000256" key="3">
    <source>
        <dbReference type="ARBA" id="ARBA00022553"/>
    </source>
</evidence>
<dbReference type="PANTHER" id="PTHR45453">
    <property type="entry name" value="PHOSPHATE REGULON SENSOR PROTEIN PHOR"/>
    <property type="match status" value="1"/>
</dbReference>
<dbReference type="InterPro" id="IPR036097">
    <property type="entry name" value="HisK_dim/P_sf"/>
</dbReference>
<keyword evidence="8" id="KW-0732">Signal</keyword>
<dbReference type="Gene3D" id="3.30.565.10">
    <property type="entry name" value="Histidine kinase-like ATPase, C-terminal domain"/>
    <property type="match status" value="1"/>
</dbReference>
<dbReference type="PROSITE" id="PS50109">
    <property type="entry name" value="HIS_KIN"/>
    <property type="match status" value="1"/>
</dbReference>
<dbReference type="InterPro" id="IPR011990">
    <property type="entry name" value="TPR-like_helical_dom_sf"/>
</dbReference>
<dbReference type="InterPro" id="IPR019734">
    <property type="entry name" value="TPR_rpt"/>
</dbReference>
<accession>A0A099KMK1</accession>
<evidence type="ECO:0000256" key="5">
    <source>
        <dbReference type="ARBA" id="ARBA00022777"/>
    </source>
</evidence>
<dbReference type="InterPro" id="IPR004358">
    <property type="entry name" value="Sig_transdc_His_kin-like_C"/>
</dbReference>
<dbReference type="EC" id="2.7.13.3" evidence="2"/>
<feature type="chain" id="PRO_5001957161" description="histidine kinase" evidence="8">
    <location>
        <begin position="21"/>
        <end position="711"/>
    </location>
</feature>
<evidence type="ECO:0000256" key="6">
    <source>
        <dbReference type="ARBA" id="ARBA00023012"/>
    </source>
</evidence>
<reference evidence="10 11" key="1">
    <citation type="submission" date="2014-08" db="EMBL/GenBank/DDBJ databases">
        <title>Genomic and Phenotypic Diversity of Colwellia psychrerythraea strains from Disparate Marine Basins.</title>
        <authorList>
            <person name="Techtmann S.M."/>
            <person name="Stelling S.C."/>
            <person name="Utturkar S.M."/>
            <person name="Alshibli N."/>
            <person name="Harris A."/>
            <person name="Brown S.D."/>
            <person name="Hazen T.C."/>
        </authorList>
    </citation>
    <scope>NUCLEOTIDE SEQUENCE [LARGE SCALE GENOMIC DNA]</scope>
    <source>
        <strain evidence="10 11">GAB14E</strain>
    </source>
</reference>
<keyword evidence="7" id="KW-0472">Membrane</keyword>
<evidence type="ECO:0000313" key="11">
    <source>
        <dbReference type="Proteomes" id="UP000029868"/>
    </source>
</evidence>
<sequence>MQKYILTVLILLFFPISSIAADAEQNKLAENIATHQEKIEELSGIELLKAYTAITSQEKQNNPDTALHYFNLAINLLKNHTDLVSESDLYTNIAWVYITKGKYELAQQHGDIAFTKGQAAKNYRRQHNAVTALGAVALYTGDTGTALSHFKQALEFSRLGKVVENEATSLHNLAMIYTQLGDLDIALEYLTASRDFNLKLNKATAAAVTEAQIAEIYGLMGNFETAIPYYESAISTHEKTNNTFYIAKAKTMLARTFRKLNRLDEAQTAIQQAITILKSTGKDIHLKDELITSGNIYLEQKEYQQAIGEYSKAMISAEKVKSDDEIHQIALGLAMSHWYLKHNDKALSFAKLALEKAKIVKNDIAVAQIEGSLAQIYASHEDYQNAYQHLLISAELEESNSKKEVSEKNEQTENRFQSAKKEKQIELLTKDNELQLLELKQKDNERNLWLAGLIIFLLTVSFFIYRQKQKQQLVHERANLMAELVDKKNQLLADVSHELRTPLSVLSLKVEALQHNLVKDVDASYESLLQKIGEINHMISDIYQLAQSDIGALNLDIHTYNCLESLSVWSKEFAEIVDSNGFTWQENLNIPKDLTLRFDESKIKQLLSNLIHNSIAYTDKPGEIAISVIILGNNLSIRIEDSSPGVAKENLTQIFERLFRVESSRSRATGGSGLGLAICRSIIEAHQGSIAATNSKLGGLAITVKLPLLVE</sequence>
<proteinExistence type="predicted"/>
<dbReference type="FunFam" id="3.30.565.10:FF:000006">
    <property type="entry name" value="Sensor histidine kinase WalK"/>
    <property type="match status" value="1"/>
</dbReference>
<evidence type="ECO:0000256" key="4">
    <source>
        <dbReference type="ARBA" id="ARBA00022679"/>
    </source>
</evidence>
<evidence type="ECO:0000256" key="7">
    <source>
        <dbReference type="SAM" id="Phobius"/>
    </source>
</evidence>
<keyword evidence="7" id="KW-0812">Transmembrane</keyword>
<dbReference type="SUPFAM" id="SSF47384">
    <property type="entry name" value="Homodimeric domain of signal transducing histidine kinase"/>
    <property type="match status" value="1"/>
</dbReference>
<dbReference type="Pfam" id="PF00512">
    <property type="entry name" value="HisKA"/>
    <property type="match status" value="1"/>
</dbReference>
<dbReference type="RefSeq" id="WP_052093771.1">
    <property type="nucleotide sequence ID" value="NZ_JQEC01000040.1"/>
</dbReference>
<organism evidence="10 11">
    <name type="scientific">Colwellia psychrerythraea</name>
    <name type="common">Vibrio psychroerythus</name>
    <dbReference type="NCBI Taxonomy" id="28229"/>
    <lineage>
        <taxon>Bacteria</taxon>
        <taxon>Pseudomonadati</taxon>
        <taxon>Pseudomonadota</taxon>
        <taxon>Gammaproteobacteria</taxon>
        <taxon>Alteromonadales</taxon>
        <taxon>Colwelliaceae</taxon>
        <taxon>Colwellia</taxon>
    </lineage>
</organism>
<dbReference type="CDD" id="cd00082">
    <property type="entry name" value="HisKA"/>
    <property type="match status" value="1"/>
</dbReference>
<keyword evidence="4" id="KW-0808">Transferase</keyword>
<evidence type="ECO:0000313" key="10">
    <source>
        <dbReference type="EMBL" id="KGJ91686.1"/>
    </source>
</evidence>
<dbReference type="Pfam" id="PF02518">
    <property type="entry name" value="HATPase_c"/>
    <property type="match status" value="1"/>
</dbReference>
<keyword evidence="6" id="KW-0902">Two-component regulatory system</keyword>
<gene>
    <name evidence="10" type="ORF">GAB14E_3168</name>
</gene>
<dbReference type="GO" id="GO:0005886">
    <property type="term" value="C:plasma membrane"/>
    <property type="evidence" value="ECO:0007669"/>
    <property type="project" value="TreeGrafter"/>
</dbReference>
<dbReference type="SUPFAM" id="SSF48452">
    <property type="entry name" value="TPR-like"/>
    <property type="match status" value="3"/>
</dbReference>
<dbReference type="SMART" id="SM00028">
    <property type="entry name" value="TPR"/>
    <property type="match status" value="9"/>
</dbReference>
<evidence type="ECO:0000256" key="1">
    <source>
        <dbReference type="ARBA" id="ARBA00000085"/>
    </source>
</evidence>
<dbReference type="SMART" id="SM00387">
    <property type="entry name" value="HATPase_c"/>
    <property type="match status" value="1"/>
</dbReference>
<evidence type="ECO:0000256" key="2">
    <source>
        <dbReference type="ARBA" id="ARBA00012438"/>
    </source>
</evidence>
<dbReference type="OrthoDB" id="6284090at2"/>
<comment type="caution">
    <text evidence="10">The sequence shown here is derived from an EMBL/GenBank/DDBJ whole genome shotgun (WGS) entry which is preliminary data.</text>
</comment>
<dbReference type="Proteomes" id="UP000029868">
    <property type="component" value="Unassembled WGS sequence"/>
</dbReference>
<feature type="domain" description="Histidine kinase" evidence="9">
    <location>
        <begin position="494"/>
        <end position="710"/>
    </location>
</feature>
<feature type="signal peptide" evidence="8">
    <location>
        <begin position="1"/>
        <end position="20"/>
    </location>
</feature>
<keyword evidence="5 10" id="KW-0418">Kinase</keyword>
<comment type="catalytic activity">
    <reaction evidence="1">
        <text>ATP + protein L-histidine = ADP + protein N-phospho-L-histidine.</text>
        <dbReference type="EC" id="2.7.13.3"/>
    </reaction>
</comment>
<dbReference type="Pfam" id="PF13424">
    <property type="entry name" value="TPR_12"/>
    <property type="match status" value="2"/>
</dbReference>
<evidence type="ECO:0000256" key="8">
    <source>
        <dbReference type="SAM" id="SignalP"/>
    </source>
</evidence>
<dbReference type="InterPro" id="IPR036890">
    <property type="entry name" value="HATPase_C_sf"/>
</dbReference>
<dbReference type="InterPro" id="IPR005467">
    <property type="entry name" value="His_kinase_dom"/>
</dbReference>